<dbReference type="SMART" id="SM00926">
    <property type="entry name" value="Molybdop_Fe4S4"/>
    <property type="match status" value="1"/>
</dbReference>
<dbReference type="GO" id="GO:0009055">
    <property type="term" value="F:electron transfer activity"/>
    <property type="evidence" value="ECO:0007669"/>
    <property type="project" value="TreeGrafter"/>
</dbReference>
<dbReference type="InterPro" id="IPR009010">
    <property type="entry name" value="Asp_de-COase-like_dom_sf"/>
</dbReference>
<dbReference type="Pfam" id="PF00384">
    <property type="entry name" value="Molybdopterin"/>
    <property type="match status" value="1"/>
</dbReference>
<reference evidence="9" key="1">
    <citation type="submission" date="2018-01" db="EMBL/GenBank/DDBJ databases">
        <title>Rubneribacter badeniensis gen. nov., sp. nov., and Colonibacter rubneri, gen. nov., sp. nov., WGS of new members of the Eggerthellaceae.</title>
        <authorList>
            <person name="Danylec N."/>
            <person name="Stoll D.A."/>
            <person name="Doetsch A."/>
            <person name="Kulling S.E."/>
            <person name="Huch M."/>
        </authorList>
    </citation>
    <scope>NUCLEOTIDE SEQUENCE [LARGE SCALE GENOMIC DNA]</scope>
    <source>
        <strain evidence="9">ResAG-96</strain>
    </source>
</reference>
<dbReference type="Pfam" id="PF01568">
    <property type="entry name" value="Molydop_binding"/>
    <property type="match status" value="1"/>
</dbReference>
<dbReference type="PROSITE" id="PS51318">
    <property type="entry name" value="TAT"/>
    <property type="match status" value="1"/>
</dbReference>
<keyword evidence="2" id="KW-0479">Metal-binding</keyword>
<dbReference type="Gene3D" id="2.40.40.20">
    <property type="match status" value="1"/>
</dbReference>
<name>A0A2K2U9L1_9ACTN</name>
<sequence length="900" mass="99217">MTELRTPSAITLDRRSFIALSAAATSALCAAGLAGCENDLAEAPAENGTASQDETWLPVVCWAHCGGKCGLKALVKDGAVIRLKTDDTHEDNQDYPQHRACLRGRARRMDVFSADRIKYPMKRKHWQPGGGENSHGDMRGVDEWERIGWDEALDYVADEIARIKEAYGNRSILGSGFNPTDASLLEAKELPDFAEYFIKGLDFGNVLNAFGGQVYHYGTASAGSYQCVPQMFGYGTGSNSGGKDFMNDRMDARTCEYAIMLGVNPAWSADGTTFWANYLPMKESGCTFISIDPFYTDSAEVLGAEWIPIRPGTDTAFLLACAYVMIMEDDPETNPLIDWDVVDRCTIGFDAGRMPKGSDPQQNFKDHVLGTYSGVPASPEWAADICGIAPEDIERIARILGKDNKVALLSSWAPARGNNADSLPQIFMALAALGGHFGKSGHMTGCSIRDTGVNGGDFLITPGMRKLPYIPNPVDDCIYDPIIWPAVLNKHYTYNGMAQFLQAEERDLDIHCIYNYSLNMMHRHEGLMQAIEAYRSVDFVVTQAINFNVNAQYSDIVLPLATPWESPMQFAMFTGRESAFIGNQVCEPLWETKRASWIGRELLTRWGLDPDTVYPYSDEQQSFFQMSSAMVATEDGSGYEPLISFTQQDIDELGVEGQPQEGRIAFSEMRMQGVFAVPRKEGDPYGHIAYREFHDDPEGHPMNSESGKMELYCRRVNEVSRRMGFSEVPPLPTYTPPIGGYGDTFSDVASKTKGAYPFQVYNPHYPRTSHSHFDDVAQLREAWKRPLYINARDAAALGIEEGDTVQASNDYGTVVRQACVTNRICEGVVALPHGGWVEIDPETGFDLGGSGNTLCAPIATGCGTSGYNTQVCSIAKVDAKPVDWERPLVMPACQAEDQED</sequence>
<dbReference type="OrthoDB" id="9815647at2"/>
<dbReference type="PROSITE" id="PS51669">
    <property type="entry name" value="4FE4S_MOW_BIS_MGD"/>
    <property type="match status" value="1"/>
</dbReference>
<gene>
    <name evidence="8" type="ORF">C2L71_10755</name>
</gene>
<keyword evidence="9" id="KW-1185">Reference proteome</keyword>
<evidence type="ECO:0000256" key="4">
    <source>
        <dbReference type="ARBA" id="ARBA00023002"/>
    </source>
</evidence>
<dbReference type="InterPro" id="IPR006656">
    <property type="entry name" value="Mopterin_OxRdtase"/>
</dbReference>
<dbReference type="SUPFAM" id="SSF53706">
    <property type="entry name" value="Formate dehydrogenase/DMSO reductase, domains 1-3"/>
    <property type="match status" value="1"/>
</dbReference>
<evidence type="ECO:0000313" key="8">
    <source>
        <dbReference type="EMBL" id="PNV66922.1"/>
    </source>
</evidence>
<dbReference type="PANTHER" id="PTHR43742:SF3">
    <property type="entry name" value="DIMETHYL SULFOXIDE REDUCTASE DMSA"/>
    <property type="match status" value="1"/>
</dbReference>
<dbReference type="InterPro" id="IPR006657">
    <property type="entry name" value="MoPterin_dinucl-bd_dom"/>
</dbReference>
<dbReference type="AlphaFoldDB" id="A0A2K2U9L1"/>
<dbReference type="GO" id="GO:0051536">
    <property type="term" value="F:iron-sulfur cluster binding"/>
    <property type="evidence" value="ECO:0007669"/>
    <property type="project" value="UniProtKB-KW"/>
</dbReference>
<keyword evidence="6" id="KW-0411">Iron-sulfur</keyword>
<comment type="similarity">
    <text evidence="1">Belongs to the prokaryotic molybdopterin-containing oxidoreductase family.</text>
</comment>
<dbReference type="InterPro" id="IPR006311">
    <property type="entry name" value="TAT_signal"/>
</dbReference>
<evidence type="ECO:0000256" key="1">
    <source>
        <dbReference type="ARBA" id="ARBA00010312"/>
    </source>
</evidence>
<keyword evidence="4" id="KW-0560">Oxidoreductase</keyword>
<comment type="caution">
    <text evidence="8">The sequence shown here is derived from an EMBL/GenBank/DDBJ whole genome shotgun (WGS) entry which is preliminary data.</text>
</comment>
<feature type="domain" description="4Fe-4S Mo/W bis-MGD-type" evidence="7">
    <location>
        <begin position="54"/>
        <end position="115"/>
    </location>
</feature>
<evidence type="ECO:0000256" key="6">
    <source>
        <dbReference type="ARBA" id="ARBA00023014"/>
    </source>
</evidence>
<dbReference type="InterPro" id="IPR006963">
    <property type="entry name" value="Mopterin_OxRdtase_4Fe-4S_dom"/>
</dbReference>
<dbReference type="Pfam" id="PF04879">
    <property type="entry name" value="Molybdop_Fe4S4"/>
    <property type="match status" value="1"/>
</dbReference>
<proteinExistence type="inferred from homology"/>
<dbReference type="GO" id="GO:0016491">
    <property type="term" value="F:oxidoreductase activity"/>
    <property type="evidence" value="ECO:0007669"/>
    <property type="project" value="UniProtKB-KW"/>
</dbReference>
<dbReference type="RefSeq" id="WP_103265759.1">
    <property type="nucleotide sequence ID" value="NZ_CABMLE010000017.1"/>
</dbReference>
<dbReference type="Gene3D" id="3.40.228.10">
    <property type="entry name" value="Dimethylsulfoxide Reductase, domain 2"/>
    <property type="match status" value="1"/>
</dbReference>
<keyword evidence="5" id="KW-0408">Iron</keyword>
<dbReference type="SUPFAM" id="SSF50692">
    <property type="entry name" value="ADC-like"/>
    <property type="match status" value="1"/>
</dbReference>
<accession>A0A2K2U9L1</accession>
<dbReference type="EMBL" id="PPEK01000017">
    <property type="protein sequence ID" value="PNV66922.1"/>
    <property type="molecule type" value="Genomic_DNA"/>
</dbReference>
<dbReference type="GO" id="GO:0009061">
    <property type="term" value="P:anaerobic respiration"/>
    <property type="evidence" value="ECO:0007669"/>
    <property type="project" value="TreeGrafter"/>
</dbReference>
<dbReference type="GO" id="GO:0030288">
    <property type="term" value="C:outer membrane-bounded periplasmic space"/>
    <property type="evidence" value="ECO:0007669"/>
    <property type="project" value="TreeGrafter"/>
</dbReference>
<evidence type="ECO:0000256" key="3">
    <source>
        <dbReference type="ARBA" id="ARBA00022729"/>
    </source>
</evidence>
<evidence type="ECO:0000256" key="5">
    <source>
        <dbReference type="ARBA" id="ARBA00023004"/>
    </source>
</evidence>
<protein>
    <submittedName>
        <fullName evidence="8">Dimethyl sulfoxide reductase subunit A</fullName>
    </submittedName>
</protein>
<dbReference type="Gene3D" id="2.20.25.90">
    <property type="entry name" value="ADC-like domains"/>
    <property type="match status" value="1"/>
</dbReference>
<dbReference type="GO" id="GO:0030151">
    <property type="term" value="F:molybdenum ion binding"/>
    <property type="evidence" value="ECO:0007669"/>
    <property type="project" value="TreeGrafter"/>
</dbReference>
<evidence type="ECO:0000313" key="9">
    <source>
        <dbReference type="Proteomes" id="UP000236197"/>
    </source>
</evidence>
<dbReference type="GO" id="GO:0043546">
    <property type="term" value="F:molybdopterin cofactor binding"/>
    <property type="evidence" value="ECO:0007669"/>
    <property type="project" value="InterPro"/>
</dbReference>
<dbReference type="InterPro" id="IPR050612">
    <property type="entry name" value="Prok_Mopterin_Oxidored"/>
</dbReference>
<evidence type="ECO:0000259" key="7">
    <source>
        <dbReference type="PROSITE" id="PS51669"/>
    </source>
</evidence>
<dbReference type="PANTHER" id="PTHR43742">
    <property type="entry name" value="TRIMETHYLAMINE-N-OXIDE REDUCTASE"/>
    <property type="match status" value="1"/>
</dbReference>
<dbReference type="Gene3D" id="3.40.50.740">
    <property type="match status" value="2"/>
</dbReference>
<keyword evidence="3" id="KW-0732">Signal</keyword>
<dbReference type="Proteomes" id="UP000236197">
    <property type="component" value="Unassembled WGS sequence"/>
</dbReference>
<evidence type="ECO:0000256" key="2">
    <source>
        <dbReference type="ARBA" id="ARBA00022723"/>
    </source>
</evidence>
<organism evidence="8 9">
    <name type="scientific">Enteroscipio rubneri</name>
    <dbReference type="NCBI Taxonomy" id="2070686"/>
    <lineage>
        <taxon>Bacteria</taxon>
        <taxon>Bacillati</taxon>
        <taxon>Actinomycetota</taxon>
        <taxon>Coriobacteriia</taxon>
        <taxon>Eggerthellales</taxon>
        <taxon>Eggerthellaceae</taxon>
        <taxon>Enteroscipio</taxon>
    </lineage>
</organism>